<sequence>MIAGYGSATLLLAFTAAILAIARMSTSGDPAMLAAQLDSLRSTAGERGLAVVAAWIAGMGVPRNDQADVIQRALETATAAWPRFDPDFNGPGQESSAAASERRRKLFSRWLHRIVARSVSRYFRQHFRSVEILMDEPLDLETPEPRRNAEAELIAEQSWLRLLETLLRADPEAAGILVARDLDERPMREIAESAGIPLSTAYKMRDRARAALRAEIDRTLDDEEKRR</sequence>
<evidence type="ECO:0000313" key="2">
    <source>
        <dbReference type="Proteomes" id="UP000075502"/>
    </source>
</evidence>
<proteinExistence type="predicted"/>
<evidence type="ECO:0008006" key="3">
    <source>
        <dbReference type="Google" id="ProtNLM"/>
    </source>
</evidence>
<dbReference type="EMBL" id="JEME01002836">
    <property type="protein sequence ID" value="KYG02998.1"/>
    <property type="molecule type" value="Genomic_DNA"/>
</dbReference>
<dbReference type="InterPro" id="IPR013324">
    <property type="entry name" value="RNA_pol_sigma_r3/r4-like"/>
</dbReference>
<dbReference type="Gene3D" id="1.10.10.10">
    <property type="entry name" value="Winged helix-like DNA-binding domain superfamily/Winged helix DNA-binding domain"/>
    <property type="match status" value="1"/>
</dbReference>
<comment type="caution">
    <text evidence="1">The sequence shown here is derived from an EMBL/GenBank/DDBJ whole genome shotgun (WGS) entry which is preliminary data.</text>
</comment>
<dbReference type="InterPro" id="IPR036388">
    <property type="entry name" value="WH-like_DNA-bd_sf"/>
</dbReference>
<gene>
    <name evidence="1" type="ORF">BE21_53795</name>
</gene>
<protein>
    <recommendedName>
        <fullName evidence="3">RNA polymerase sigma factor 70 region 4 type 2 domain-containing protein</fullName>
    </recommendedName>
</protein>
<dbReference type="SUPFAM" id="SSF88659">
    <property type="entry name" value="Sigma3 and sigma4 domains of RNA polymerase sigma factors"/>
    <property type="match status" value="1"/>
</dbReference>
<dbReference type="Proteomes" id="UP000075502">
    <property type="component" value="Unassembled WGS sequence"/>
</dbReference>
<accession>A0A150TET5</accession>
<evidence type="ECO:0000313" key="1">
    <source>
        <dbReference type="EMBL" id="KYG02998.1"/>
    </source>
</evidence>
<name>A0A150TET5_SORCE</name>
<reference evidence="1 2" key="1">
    <citation type="submission" date="2014-02" db="EMBL/GenBank/DDBJ databases">
        <title>The small core and large imbalanced accessory genome model reveals a collaborative survival strategy of Sorangium cellulosum strains in nature.</title>
        <authorList>
            <person name="Han K."/>
            <person name="Peng R."/>
            <person name="Blom J."/>
            <person name="Li Y.-Z."/>
        </authorList>
    </citation>
    <scope>NUCLEOTIDE SEQUENCE [LARGE SCALE GENOMIC DNA]</scope>
    <source>
        <strain evidence="1 2">So0007-03</strain>
    </source>
</reference>
<dbReference type="AlphaFoldDB" id="A0A150TET5"/>
<organism evidence="1 2">
    <name type="scientific">Sorangium cellulosum</name>
    <name type="common">Polyangium cellulosum</name>
    <dbReference type="NCBI Taxonomy" id="56"/>
    <lineage>
        <taxon>Bacteria</taxon>
        <taxon>Pseudomonadati</taxon>
        <taxon>Myxococcota</taxon>
        <taxon>Polyangia</taxon>
        <taxon>Polyangiales</taxon>
        <taxon>Polyangiaceae</taxon>
        <taxon>Sorangium</taxon>
    </lineage>
</organism>